<feature type="region of interest" description="Disordered" evidence="10">
    <location>
        <begin position="1"/>
        <end position="48"/>
    </location>
</feature>
<dbReference type="InterPro" id="IPR005578">
    <property type="entry name" value="Yif1_fam"/>
</dbReference>
<evidence type="ECO:0000256" key="7">
    <source>
        <dbReference type="ARBA" id="ARBA00023034"/>
    </source>
</evidence>
<dbReference type="GO" id="GO:0006888">
    <property type="term" value="P:endoplasmic reticulum to Golgi vesicle-mediated transport"/>
    <property type="evidence" value="ECO:0007669"/>
    <property type="project" value="UniProtKB-UniRule"/>
</dbReference>
<comment type="subcellular location">
    <subcellularLocation>
        <location evidence="9">Endoplasmic reticulum membrane</location>
        <topology evidence="9">Multi-pass membrane protein</topology>
    </subcellularLocation>
    <subcellularLocation>
        <location evidence="9">Golgi apparatus membrane</location>
        <topology evidence="9">Multi-pass membrane protein</topology>
    </subcellularLocation>
</comment>
<protein>
    <recommendedName>
        <fullName evidence="9">Protein YIF1</fullName>
    </recommendedName>
</protein>
<evidence type="ECO:0000313" key="12">
    <source>
        <dbReference type="Proteomes" id="UP000288216"/>
    </source>
</evidence>
<dbReference type="Pfam" id="PF03878">
    <property type="entry name" value="YIF1"/>
    <property type="match status" value="1"/>
</dbReference>
<keyword evidence="2 9" id="KW-0813">Transport</keyword>
<dbReference type="STRING" id="75743.A0A401PV54"/>
<keyword evidence="7 9" id="KW-0333">Golgi apparatus</keyword>
<evidence type="ECO:0000256" key="8">
    <source>
        <dbReference type="ARBA" id="ARBA00023136"/>
    </source>
</evidence>
<comment type="caution">
    <text evidence="11">The sequence shown here is derived from an EMBL/GenBank/DDBJ whole genome shotgun (WGS) entry which is preliminary data.</text>
</comment>
<keyword evidence="3" id="KW-0812">Transmembrane</keyword>
<evidence type="ECO:0000313" key="11">
    <source>
        <dbReference type="EMBL" id="GCB77020.1"/>
    </source>
</evidence>
<dbReference type="OMA" id="LLRYWEC"/>
<feature type="non-terminal residue" evidence="11">
    <location>
        <position position="1"/>
    </location>
</feature>
<evidence type="ECO:0000256" key="3">
    <source>
        <dbReference type="ARBA" id="ARBA00022692"/>
    </source>
</evidence>
<proteinExistence type="inferred from homology"/>
<dbReference type="GO" id="GO:0030134">
    <property type="term" value="C:COPII-coated ER to Golgi transport vesicle"/>
    <property type="evidence" value="ECO:0007669"/>
    <property type="project" value="TreeGrafter"/>
</dbReference>
<organism evidence="11 12">
    <name type="scientific">Scyliorhinus torazame</name>
    <name type="common">Cloudy catshark</name>
    <name type="synonym">Catulus torazame</name>
    <dbReference type="NCBI Taxonomy" id="75743"/>
    <lineage>
        <taxon>Eukaryota</taxon>
        <taxon>Metazoa</taxon>
        <taxon>Chordata</taxon>
        <taxon>Craniata</taxon>
        <taxon>Vertebrata</taxon>
        <taxon>Chondrichthyes</taxon>
        <taxon>Elasmobranchii</taxon>
        <taxon>Galeomorphii</taxon>
        <taxon>Galeoidea</taxon>
        <taxon>Carcharhiniformes</taxon>
        <taxon>Scyliorhinidae</taxon>
        <taxon>Scyliorhinus</taxon>
    </lineage>
</organism>
<reference evidence="11 12" key="1">
    <citation type="journal article" date="2018" name="Nat. Ecol. Evol.">
        <title>Shark genomes provide insights into elasmobranch evolution and the origin of vertebrates.</title>
        <authorList>
            <person name="Hara Y"/>
            <person name="Yamaguchi K"/>
            <person name="Onimaru K"/>
            <person name="Kadota M"/>
            <person name="Koyanagi M"/>
            <person name="Keeley SD"/>
            <person name="Tatsumi K"/>
            <person name="Tanaka K"/>
            <person name="Motone F"/>
            <person name="Kageyama Y"/>
            <person name="Nozu R"/>
            <person name="Adachi N"/>
            <person name="Nishimura O"/>
            <person name="Nakagawa R"/>
            <person name="Tanegashima C"/>
            <person name="Kiyatake I"/>
            <person name="Matsumoto R"/>
            <person name="Murakumo K"/>
            <person name="Nishida K"/>
            <person name="Terakita A"/>
            <person name="Kuratani S"/>
            <person name="Sato K"/>
            <person name="Hyodo S Kuraku.S."/>
        </authorList>
    </citation>
    <scope>NUCLEOTIDE SEQUENCE [LARGE SCALE GENOMIC DNA]</scope>
</reference>
<evidence type="ECO:0000256" key="5">
    <source>
        <dbReference type="ARBA" id="ARBA00022927"/>
    </source>
</evidence>
<evidence type="ECO:0000256" key="9">
    <source>
        <dbReference type="RuleBase" id="RU368073"/>
    </source>
</evidence>
<dbReference type="GO" id="GO:0005789">
    <property type="term" value="C:endoplasmic reticulum membrane"/>
    <property type="evidence" value="ECO:0007669"/>
    <property type="project" value="UniProtKB-SubCell"/>
</dbReference>
<dbReference type="EMBL" id="BFAA01014086">
    <property type="protein sequence ID" value="GCB77020.1"/>
    <property type="molecule type" value="Genomic_DNA"/>
</dbReference>
<keyword evidence="5 9" id="KW-0653">Protein transport</keyword>
<comment type="similarity">
    <text evidence="1 9">Belongs to the YIF1 family.</text>
</comment>
<dbReference type="Proteomes" id="UP000288216">
    <property type="component" value="Unassembled WGS sequence"/>
</dbReference>
<comment type="function">
    <text evidence="9">Has a role in transport between endoplasmic reticulum and Golgi.</text>
</comment>
<dbReference type="OrthoDB" id="337750at2759"/>
<evidence type="ECO:0000256" key="10">
    <source>
        <dbReference type="SAM" id="MobiDB-lite"/>
    </source>
</evidence>
<keyword evidence="12" id="KW-1185">Reference proteome</keyword>
<accession>A0A401PV54</accession>
<gene>
    <name evidence="11" type="ORF">scyTo_0019227</name>
</gene>
<keyword evidence="8" id="KW-0472">Membrane</keyword>
<evidence type="ECO:0000256" key="2">
    <source>
        <dbReference type="ARBA" id="ARBA00022448"/>
    </source>
</evidence>
<dbReference type="AlphaFoldDB" id="A0A401PV54"/>
<keyword evidence="4 9" id="KW-0256">Endoplasmic reticulum</keyword>
<dbReference type="GO" id="GO:0015031">
    <property type="term" value="P:protein transport"/>
    <property type="evidence" value="ECO:0007669"/>
    <property type="project" value="UniProtKB-KW"/>
</dbReference>
<keyword evidence="6" id="KW-1133">Transmembrane helix</keyword>
<evidence type="ECO:0000256" key="6">
    <source>
        <dbReference type="ARBA" id="ARBA00022989"/>
    </source>
</evidence>
<dbReference type="GO" id="GO:0005793">
    <property type="term" value="C:endoplasmic reticulum-Golgi intermediate compartment"/>
    <property type="evidence" value="ECO:0007669"/>
    <property type="project" value="UniProtKB-UniRule"/>
</dbReference>
<dbReference type="PANTHER" id="PTHR14083">
    <property type="entry name" value="YIP1 INTERACTING FACTOR HOMOLOG YIF1 PROTEIN"/>
    <property type="match status" value="1"/>
</dbReference>
<dbReference type="PANTHER" id="PTHR14083:SF2">
    <property type="entry name" value="PROTEIN YIF1A"/>
    <property type="match status" value="1"/>
</dbReference>
<dbReference type="GO" id="GO:0000139">
    <property type="term" value="C:Golgi membrane"/>
    <property type="evidence" value="ECO:0007669"/>
    <property type="project" value="UniProtKB-SubCell"/>
</dbReference>
<name>A0A401PV54_SCYTO</name>
<evidence type="ECO:0000256" key="4">
    <source>
        <dbReference type="ARBA" id="ARBA00022824"/>
    </source>
</evidence>
<evidence type="ECO:0000256" key="1">
    <source>
        <dbReference type="ARBA" id="ARBA00009727"/>
    </source>
</evidence>
<sequence length="168" mass="18945">GILSLLRPGNLSVPQAPKQRVRPPAPSTMDPNQLFDDTSAAAQPPQPGSYTVQGIDMGLPINSFLGEPVADFAMAYGTTIASQGKDIVHKELNRFVSVNKLKYFFTVDTRYVSKKLALLMFPYTHQNWELGYRVDSRLTPREDFHANAPDLYIPNFLLRYWECVRALL</sequence>